<dbReference type="InParanoid" id="A0A1D2VG96"/>
<dbReference type="Proteomes" id="UP000095038">
    <property type="component" value="Unassembled WGS sequence"/>
</dbReference>
<organism evidence="2 3">
    <name type="scientific">Ascoidea rubescens DSM 1968</name>
    <dbReference type="NCBI Taxonomy" id="1344418"/>
    <lineage>
        <taxon>Eukaryota</taxon>
        <taxon>Fungi</taxon>
        <taxon>Dikarya</taxon>
        <taxon>Ascomycota</taxon>
        <taxon>Saccharomycotina</taxon>
        <taxon>Saccharomycetes</taxon>
        <taxon>Ascoideaceae</taxon>
        <taxon>Ascoidea</taxon>
    </lineage>
</organism>
<proteinExistence type="predicted"/>
<feature type="region of interest" description="Disordered" evidence="1">
    <location>
        <begin position="123"/>
        <end position="144"/>
    </location>
</feature>
<sequence length="204" mass="22617">MSFQNKELVDAYHSILVSTANILSDLSVDAAPSGLTPNYTYAGASTSLSSNIDKLNRNIVLFQDNLDLMSSNLEDTKNFLLIQKRIQQQQSNNINPIINNLNNLSSQLNDNNLRNVINSHAHKAGTDTIPSQSKRPSISVQNNLTPNPQDILNAMNSSFNLNQKLNDANDQLNPLMYNNNSNDDDMIISFDALTNIENMVPDNP</sequence>
<dbReference type="RefSeq" id="XP_020046804.1">
    <property type="nucleotide sequence ID" value="XM_020191874.1"/>
</dbReference>
<name>A0A1D2VG96_9ASCO</name>
<evidence type="ECO:0000313" key="2">
    <source>
        <dbReference type="EMBL" id="ODV60497.1"/>
    </source>
</evidence>
<dbReference type="AlphaFoldDB" id="A0A1D2VG96"/>
<reference evidence="3" key="1">
    <citation type="submission" date="2016-05" db="EMBL/GenBank/DDBJ databases">
        <title>Comparative genomics of biotechnologically important yeasts.</title>
        <authorList>
            <consortium name="DOE Joint Genome Institute"/>
            <person name="Riley R."/>
            <person name="Haridas S."/>
            <person name="Wolfe K.H."/>
            <person name="Lopes M.R."/>
            <person name="Hittinger C.T."/>
            <person name="Goker M."/>
            <person name="Salamov A."/>
            <person name="Wisecaver J."/>
            <person name="Long T.M."/>
            <person name="Aerts A.L."/>
            <person name="Barry K."/>
            <person name="Choi C."/>
            <person name="Clum A."/>
            <person name="Coughlan A.Y."/>
            <person name="Deshpande S."/>
            <person name="Douglass A.P."/>
            <person name="Hanson S.J."/>
            <person name="Klenk H.-P."/>
            <person name="Labutti K."/>
            <person name="Lapidus A."/>
            <person name="Lindquist E."/>
            <person name="Lipzen A."/>
            <person name="Meier-Kolthoff J.P."/>
            <person name="Ohm R.A."/>
            <person name="Otillar R.P."/>
            <person name="Pangilinan J."/>
            <person name="Peng Y."/>
            <person name="Rokas A."/>
            <person name="Rosa C.A."/>
            <person name="Scheuner C."/>
            <person name="Sibirny A.A."/>
            <person name="Slot J.C."/>
            <person name="Stielow J.B."/>
            <person name="Sun H."/>
            <person name="Kurtzman C.P."/>
            <person name="Blackwell M."/>
            <person name="Grigoriev I.V."/>
            <person name="Jeffries T.W."/>
        </authorList>
    </citation>
    <scope>NUCLEOTIDE SEQUENCE [LARGE SCALE GENOMIC DNA]</scope>
    <source>
        <strain evidence="3">DSM 1968</strain>
    </source>
</reference>
<accession>A0A1D2VG96</accession>
<dbReference type="GeneID" id="30965510"/>
<keyword evidence="3" id="KW-1185">Reference proteome</keyword>
<protein>
    <submittedName>
        <fullName evidence="2">Uncharacterized protein</fullName>
    </submittedName>
</protein>
<feature type="compositionally biased region" description="Polar residues" evidence="1">
    <location>
        <begin position="128"/>
        <end position="144"/>
    </location>
</feature>
<evidence type="ECO:0000313" key="3">
    <source>
        <dbReference type="Proteomes" id="UP000095038"/>
    </source>
</evidence>
<gene>
    <name evidence="2" type="ORF">ASCRUDRAFT_70997</name>
</gene>
<dbReference type="EMBL" id="KV454482">
    <property type="protein sequence ID" value="ODV60497.1"/>
    <property type="molecule type" value="Genomic_DNA"/>
</dbReference>
<evidence type="ECO:0000256" key="1">
    <source>
        <dbReference type="SAM" id="MobiDB-lite"/>
    </source>
</evidence>